<proteinExistence type="predicted"/>
<sequence length="42" mass="4759">MGGKSKVPISLYQVKSFPIFSPNLKQPKLENQKHTSIIPIYT</sequence>
<accession>A0A381XJQ2</accession>
<evidence type="ECO:0000313" key="1">
    <source>
        <dbReference type="EMBL" id="SVA64701.1"/>
    </source>
</evidence>
<dbReference type="EMBL" id="UINC01015348">
    <property type="protein sequence ID" value="SVA64701.1"/>
    <property type="molecule type" value="Genomic_DNA"/>
</dbReference>
<organism evidence="1">
    <name type="scientific">marine metagenome</name>
    <dbReference type="NCBI Taxonomy" id="408172"/>
    <lineage>
        <taxon>unclassified sequences</taxon>
        <taxon>metagenomes</taxon>
        <taxon>ecological metagenomes</taxon>
    </lineage>
</organism>
<protein>
    <submittedName>
        <fullName evidence="1">Uncharacterized protein</fullName>
    </submittedName>
</protein>
<reference evidence="1" key="1">
    <citation type="submission" date="2018-05" db="EMBL/GenBank/DDBJ databases">
        <authorList>
            <person name="Lanie J.A."/>
            <person name="Ng W.-L."/>
            <person name="Kazmierczak K.M."/>
            <person name="Andrzejewski T.M."/>
            <person name="Davidsen T.M."/>
            <person name="Wayne K.J."/>
            <person name="Tettelin H."/>
            <person name="Glass J.I."/>
            <person name="Rusch D."/>
            <person name="Podicherti R."/>
            <person name="Tsui H.-C.T."/>
            <person name="Winkler M.E."/>
        </authorList>
    </citation>
    <scope>NUCLEOTIDE SEQUENCE</scope>
</reference>
<name>A0A381XJQ2_9ZZZZ</name>
<gene>
    <name evidence="1" type="ORF">METZ01_LOCUS117555</name>
</gene>
<dbReference type="AlphaFoldDB" id="A0A381XJQ2"/>